<dbReference type="EMBL" id="CAJPEV010000840">
    <property type="protein sequence ID" value="CAG0888985.1"/>
    <property type="molecule type" value="Genomic_DNA"/>
</dbReference>
<evidence type="ECO:0000313" key="2">
    <source>
        <dbReference type="Proteomes" id="UP000677054"/>
    </source>
</evidence>
<sequence length="105" mass="12286">MTTCINDTREALRWGVYPRSVCAATERSRYAHWLNVTAAALHSRASWRFRWTMIMIWTGGLVFEVEEEDTEEELAEVLRISKTQRMEMEEKKRHAAVHGNVLETC</sequence>
<name>A0A7R8XDW0_9CRUS</name>
<keyword evidence="2" id="KW-1185">Reference proteome</keyword>
<evidence type="ECO:0000313" key="1">
    <source>
        <dbReference type="EMBL" id="CAD7245370.1"/>
    </source>
</evidence>
<organism evidence="1">
    <name type="scientific">Darwinula stevensoni</name>
    <dbReference type="NCBI Taxonomy" id="69355"/>
    <lineage>
        <taxon>Eukaryota</taxon>
        <taxon>Metazoa</taxon>
        <taxon>Ecdysozoa</taxon>
        <taxon>Arthropoda</taxon>
        <taxon>Crustacea</taxon>
        <taxon>Oligostraca</taxon>
        <taxon>Ostracoda</taxon>
        <taxon>Podocopa</taxon>
        <taxon>Podocopida</taxon>
        <taxon>Darwinulocopina</taxon>
        <taxon>Darwinuloidea</taxon>
        <taxon>Darwinulidae</taxon>
        <taxon>Darwinula</taxon>
    </lineage>
</organism>
<dbReference type="AlphaFoldDB" id="A0A7R8XDW0"/>
<protein>
    <submittedName>
        <fullName evidence="1">Uncharacterized protein</fullName>
    </submittedName>
</protein>
<dbReference type="EMBL" id="LR900357">
    <property type="protein sequence ID" value="CAD7245370.1"/>
    <property type="molecule type" value="Genomic_DNA"/>
</dbReference>
<reference evidence="1" key="1">
    <citation type="submission" date="2020-11" db="EMBL/GenBank/DDBJ databases">
        <authorList>
            <person name="Tran Van P."/>
        </authorList>
    </citation>
    <scope>NUCLEOTIDE SEQUENCE</scope>
</reference>
<accession>A0A7R8XDW0</accession>
<gene>
    <name evidence="1" type="ORF">DSTB1V02_LOCUS5244</name>
</gene>
<proteinExistence type="predicted"/>
<dbReference type="Proteomes" id="UP000677054">
    <property type="component" value="Unassembled WGS sequence"/>
</dbReference>